<comment type="similarity">
    <text evidence="5">Belongs to the cyclic nucleotide phosphodiesterase family.</text>
</comment>
<dbReference type="Pfam" id="PF00233">
    <property type="entry name" value="PDEase_I"/>
    <property type="match status" value="1"/>
</dbReference>
<dbReference type="Proteomes" id="UP000077051">
    <property type="component" value="Unassembled WGS sequence"/>
</dbReference>
<evidence type="ECO:0000256" key="5">
    <source>
        <dbReference type="RuleBase" id="RU363067"/>
    </source>
</evidence>
<comment type="cofactor">
    <cofactor evidence="5">
        <name>a divalent metal cation</name>
        <dbReference type="ChEBI" id="CHEBI:60240"/>
    </cofactor>
    <text evidence="5">Binds 2 divalent metal cations per subunit. Site 1 may preferentially bind zinc ions, while site 2 has a preference for magnesium and/or manganese ions.</text>
</comment>
<feature type="binding site" evidence="4">
    <location>
        <position position="127"/>
    </location>
    <ligand>
        <name>Zn(2+)</name>
        <dbReference type="ChEBI" id="CHEBI:29105"/>
        <label>2</label>
    </ligand>
</feature>
<dbReference type="SUPFAM" id="SSF109604">
    <property type="entry name" value="HD-domain/PDEase-like"/>
    <property type="match status" value="1"/>
</dbReference>
<dbReference type="GO" id="GO:0004114">
    <property type="term" value="F:3',5'-cyclic-nucleotide phosphodiesterase activity"/>
    <property type="evidence" value="ECO:0007669"/>
    <property type="project" value="InterPro"/>
</dbReference>
<feature type="binding site" evidence="4">
    <location>
        <position position="126"/>
    </location>
    <ligand>
        <name>Zn(2+)</name>
        <dbReference type="ChEBI" id="CHEBI:29105"/>
        <label>1</label>
    </ligand>
</feature>
<dbReference type="GO" id="GO:0007165">
    <property type="term" value="P:signal transduction"/>
    <property type="evidence" value="ECO:0007669"/>
    <property type="project" value="InterPro"/>
</dbReference>
<dbReference type="InterPro" id="IPR023174">
    <property type="entry name" value="PDEase_CS"/>
</dbReference>
<dbReference type="Gene3D" id="1.10.1300.10">
    <property type="entry name" value="3'5'-cyclic nucleotide phosphodiesterase, catalytic domain"/>
    <property type="match status" value="1"/>
</dbReference>
<name>A0A162TL34_MUCCL</name>
<dbReference type="GO" id="GO:0046872">
    <property type="term" value="F:metal ion binding"/>
    <property type="evidence" value="ECO:0007669"/>
    <property type="project" value="UniProtKB-KW"/>
</dbReference>
<dbReference type="EC" id="3.1.4.-" evidence="5"/>
<feature type="binding site" evidence="4">
    <location>
        <position position="90"/>
    </location>
    <ligand>
        <name>Zn(2+)</name>
        <dbReference type="ChEBI" id="CHEBI:29105"/>
        <label>1</label>
    </ligand>
</feature>
<dbReference type="PROSITE" id="PS51845">
    <property type="entry name" value="PDEASE_I_2"/>
    <property type="match status" value="1"/>
</dbReference>
<keyword evidence="2 5" id="KW-0378">Hydrolase</keyword>
<feature type="active site" description="Proton donor" evidence="3">
    <location>
        <position position="86"/>
    </location>
</feature>
<dbReference type="PROSITE" id="PS00126">
    <property type="entry name" value="PDEASE_I_1"/>
    <property type="match status" value="1"/>
</dbReference>
<keyword evidence="1 4" id="KW-0479">Metal-binding</keyword>
<dbReference type="AlphaFoldDB" id="A0A162TL34"/>
<dbReference type="InterPro" id="IPR003607">
    <property type="entry name" value="HD/PDEase_dom"/>
</dbReference>
<dbReference type="EMBL" id="AMYB01000003">
    <property type="protein sequence ID" value="OAD05392.1"/>
    <property type="molecule type" value="Genomic_DNA"/>
</dbReference>
<dbReference type="PRINTS" id="PR00387">
    <property type="entry name" value="PDIESTERASE1"/>
</dbReference>
<accession>A0A162TL34</accession>
<reference evidence="7 8" key="1">
    <citation type="submission" date="2015-06" db="EMBL/GenBank/DDBJ databases">
        <title>Expansion of signal transduction pathways in fungi by whole-genome duplication.</title>
        <authorList>
            <consortium name="DOE Joint Genome Institute"/>
            <person name="Corrochano L.M."/>
            <person name="Kuo A."/>
            <person name="Marcet-Houben M."/>
            <person name="Polaino S."/>
            <person name="Salamov A."/>
            <person name="Villalobos J.M."/>
            <person name="Alvarez M.I."/>
            <person name="Avalos J."/>
            <person name="Benito E.P."/>
            <person name="Benoit I."/>
            <person name="Burger G."/>
            <person name="Camino L.P."/>
            <person name="Canovas D."/>
            <person name="Cerda-Olmedo E."/>
            <person name="Cheng J.-F."/>
            <person name="Dominguez A."/>
            <person name="Elias M."/>
            <person name="Eslava A.P."/>
            <person name="Glaser F."/>
            <person name="Grimwood J."/>
            <person name="Gutierrez G."/>
            <person name="Heitman J."/>
            <person name="Henrissat B."/>
            <person name="Iturriaga E.A."/>
            <person name="Lang B.F."/>
            <person name="Lavin J.L."/>
            <person name="Lee S."/>
            <person name="Li W."/>
            <person name="Lindquist E."/>
            <person name="Lopez-Garcia S."/>
            <person name="Luque E.M."/>
            <person name="Marcos A.T."/>
            <person name="Martin J."/>
            <person name="Mccluskey K."/>
            <person name="Medina H.R."/>
            <person name="Miralles-Duran A."/>
            <person name="Miyazaki A."/>
            <person name="Munoz-Torres E."/>
            <person name="Oguiza J.A."/>
            <person name="Ohm R."/>
            <person name="Olmedo M."/>
            <person name="Orejas M."/>
            <person name="Ortiz-Castellanos L."/>
            <person name="Pisabarro A.G."/>
            <person name="Rodriguez-Romero J."/>
            <person name="Ruiz-Herrera J."/>
            <person name="Ruiz-Vazquez R."/>
            <person name="Sanz C."/>
            <person name="Schackwitz W."/>
            <person name="Schmutz J."/>
            <person name="Shahriari M."/>
            <person name="Shelest E."/>
            <person name="Silva-Franco F."/>
            <person name="Soanes D."/>
            <person name="Syed K."/>
            <person name="Tagua V.G."/>
            <person name="Talbot N.J."/>
            <person name="Thon M."/>
            <person name="De Vries R.P."/>
            <person name="Wiebenga A."/>
            <person name="Yadav J.S."/>
            <person name="Braun E.L."/>
            <person name="Baker S."/>
            <person name="Garre V."/>
            <person name="Horwitz B."/>
            <person name="Torres-Martinez S."/>
            <person name="Idnurm A."/>
            <person name="Herrera-Estrella A."/>
            <person name="Gabaldon T."/>
            <person name="Grigoriev I.V."/>
        </authorList>
    </citation>
    <scope>NUCLEOTIDE SEQUENCE [LARGE SCALE GENOMIC DNA]</scope>
    <source>
        <strain evidence="7 8">CBS 277.49</strain>
    </source>
</reference>
<dbReference type="PANTHER" id="PTHR11347">
    <property type="entry name" value="CYCLIC NUCLEOTIDE PHOSPHODIESTERASE"/>
    <property type="match status" value="1"/>
</dbReference>
<dbReference type="STRING" id="747725.A0A162TL34"/>
<feature type="binding site" evidence="4">
    <location>
        <position position="127"/>
    </location>
    <ligand>
        <name>Zn(2+)</name>
        <dbReference type="ChEBI" id="CHEBI:29105"/>
        <label>1</label>
    </ligand>
</feature>
<comment type="caution">
    <text evidence="7">The sequence shown here is derived from an EMBL/GenBank/DDBJ whole genome shotgun (WGS) entry which is preliminary data.</text>
</comment>
<dbReference type="InterPro" id="IPR036971">
    <property type="entry name" value="PDEase_catalytic_dom_sf"/>
</dbReference>
<proteinExistence type="inferred from homology"/>
<feature type="binding site" evidence="4">
    <location>
        <position position="309"/>
    </location>
    <ligand>
        <name>Zn(2+)</name>
        <dbReference type="ChEBI" id="CHEBI:29105"/>
        <label>1</label>
    </ligand>
</feature>
<dbReference type="InterPro" id="IPR002073">
    <property type="entry name" value="PDEase_catalytic_dom"/>
</dbReference>
<evidence type="ECO:0000256" key="1">
    <source>
        <dbReference type="ARBA" id="ARBA00022723"/>
    </source>
</evidence>
<gene>
    <name evidence="7" type="ORF">MUCCIDRAFT_162082</name>
</gene>
<evidence type="ECO:0000313" key="8">
    <source>
        <dbReference type="Proteomes" id="UP000077051"/>
    </source>
</evidence>
<dbReference type="OrthoDB" id="546632at2759"/>
<dbReference type="CDD" id="cd00077">
    <property type="entry name" value="HDc"/>
    <property type="match status" value="1"/>
</dbReference>
<dbReference type="VEuPathDB" id="FungiDB:MUCCIDRAFT_162082"/>
<evidence type="ECO:0000256" key="3">
    <source>
        <dbReference type="PIRSR" id="PIRSR623088-1"/>
    </source>
</evidence>
<dbReference type="InterPro" id="IPR023088">
    <property type="entry name" value="PDEase"/>
</dbReference>
<evidence type="ECO:0000259" key="6">
    <source>
        <dbReference type="PROSITE" id="PS51845"/>
    </source>
</evidence>
<keyword evidence="8" id="KW-1185">Reference proteome</keyword>
<feature type="domain" description="PDEase" evidence="6">
    <location>
        <begin position="2"/>
        <end position="403"/>
    </location>
</feature>
<protein>
    <recommendedName>
        <fullName evidence="5">Phosphodiesterase</fullName>
        <ecNumber evidence="5">3.1.4.-</ecNumber>
    </recommendedName>
</protein>
<dbReference type="SMART" id="SM00471">
    <property type="entry name" value="HDc"/>
    <property type="match status" value="1"/>
</dbReference>
<evidence type="ECO:0000313" key="7">
    <source>
        <dbReference type="EMBL" id="OAD05392.1"/>
    </source>
</evidence>
<organism evidence="7 8">
    <name type="scientific">Mucor lusitanicus CBS 277.49</name>
    <dbReference type="NCBI Taxonomy" id="747725"/>
    <lineage>
        <taxon>Eukaryota</taxon>
        <taxon>Fungi</taxon>
        <taxon>Fungi incertae sedis</taxon>
        <taxon>Mucoromycota</taxon>
        <taxon>Mucoromycotina</taxon>
        <taxon>Mucoromycetes</taxon>
        <taxon>Mucorales</taxon>
        <taxon>Mucorineae</taxon>
        <taxon>Mucoraceae</taxon>
        <taxon>Mucor</taxon>
    </lineage>
</organism>
<evidence type="ECO:0000256" key="2">
    <source>
        <dbReference type="ARBA" id="ARBA00022801"/>
    </source>
</evidence>
<sequence>MIILRHNSLLAEDLFAIETIMLKISDNPYQHALDYSLHGKSRSQVYGFIAGIFKRIGICQTLGTTTSDFLDLLIDIEREYNDNPYHSFYHAVDVAMVLYHMLEEYGMSEYLNRFDLAMLMLAALFHDIGHPGNNNSFEVSCHTERASKYNNLSVLESHSCTIALQLLEKHNYLRHIESKSREHGCPMTQDEFRSSIVKMILATDMVCHFTLKDNIAILHDKIKSSTQMQQLFQNTVSIESTLKPLFNECNDPFEYFKSNHFSQTTTAVATTTATTTTTTTTATPPADNTTILDKNERLMMCNILIHAADVSNPCRPWSVFHQQSRLVCVEFFRQGEQELSLGLPVSPNMDQKIANPSKINVGFIDFIVHPYFEALSQLYPKSAELVDACTKNRQEWLDLATETIHDVHGIPSIKTTLGTFPPPATTMTIAAGTVQIPDAIMQERAKLLLAFKRSVSLNNVPQHPQQQLLTPPLLPTKRRKSEEVASFGVLRQIHHTRSSSISKKRRKSEELSLYMLNQPKMVSFSK</sequence>
<evidence type="ECO:0000256" key="4">
    <source>
        <dbReference type="PIRSR" id="PIRSR623088-3"/>
    </source>
</evidence>